<feature type="non-terminal residue" evidence="1">
    <location>
        <position position="634"/>
    </location>
</feature>
<reference evidence="1" key="1">
    <citation type="journal article" date="2015" name="Nature">
        <title>Complex archaea that bridge the gap between prokaryotes and eukaryotes.</title>
        <authorList>
            <person name="Spang A."/>
            <person name="Saw J.H."/>
            <person name="Jorgensen S.L."/>
            <person name="Zaremba-Niedzwiedzka K."/>
            <person name="Martijn J."/>
            <person name="Lind A.E."/>
            <person name="van Eijk R."/>
            <person name="Schleper C."/>
            <person name="Guy L."/>
            <person name="Ettema T.J."/>
        </authorList>
    </citation>
    <scope>NUCLEOTIDE SEQUENCE</scope>
</reference>
<name>A0A0F9FFG7_9ZZZZ</name>
<proteinExistence type="predicted"/>
<accession>A0A0F9FFG7</accession>
<evidence type="ECO:0000313" key="1">
    <source>
        <dbReference type="EMBL" id="KKL85139.1"/>
    </source>
</evidence>
<comment type="caution">
    <text evidence="1">The sequence shown here is derived from an EMBL/GenBank/DDBJ whole genome shotgun (WGS) entry which is preliminary data.</text>
</comment>
<sequence length="634" mass="68427">MARRRNAIAHRFARMRGLPPEERLLMQRIGDLMDSALNNRQSTNPFENARNITSRDIYPPTGILVKKGIKSIKIIWDPTPSNALLRYEVAFDNLTTGERTVKTSFINEVIFKATKGSYVARITSISRHGTTSLVKTVQFNAGDEVMQLEGGKNGPLVLGTLVQDDIQHVSGYSMYIWGSVVLDKYVLANAVNPTATLRLWRAKGPDATFGDPANPSVLQETIEMYAATESASNLDATSRGGLITRPTAYTKGSTVTPIVRSGSFETSQSVMFSPIKVLASEDKDTFTYFLQAINRETDADEVNLSLTIWTGADGQGDAVPGDPFTPAPAYVFPHKNSFHNQIVNYGVTSSNNPALDARSMWATVPQSLNLIGNQHTIAIWFRPEDLNAKEMSESPSSTVARTLNLFSRVSMGNGGNNVRENVWSIVIDGLSDGQGGHIHEIRVFYENAAGDTSRTYSSRSSAVTGSNKDISANMFSWGGAATGAAAQNDAWYFLVVCFEGGDFTNDTPSKLRVYLNSAAHLTGGAPAMLKMVPTGANPFDNPIEQDDTNTHGYSLGDNFTDAGSAIRNVINGIYAGSLRVPTTQGDSQLHQLGIWNVALDRGTAAGSDNSLGSLVDVGLINGGEEGEFMAPSNP</sequence>
<dbReference type="AlphaFoldDB" id="A0A0F9FFG7"/>
<organism evidence="1">
    <name type="scientific">marine sediment metagenome</name>
    <dbReference type="NCBI Taxonomy" id="412755"/>
    <lineage>
        <taxon>unclassified sequences</taxon>
        <taxon>metagenomes</taxon>
        <taxon>ecological metagenomes</taxon>
    </lineage>
</organism>
<gene>
    <name evidence="1" type="ORF">LCGC14_1957710</name>
</gene>
<dbReference type="EMBL" id="LAZR01021490">
    <property type="protein sequence ID" value="KKL85139.1"/>
    <property type="molecule type" value="Genomic_DNA"/>
</dbReference>
<protein>
    <submittedName>
        <fullName evidence="1">Uncharacterized protein</fullName>
    </submittedName>
</protein>